<dbReference type="RefSeq" id="WP_166152676.1">
    <property type="nucleotide sequence ID" value="NZ_JAAOIW010000008.1"/>
</dbReference>
<dbReference type="Proteomes" id="UP001165962">
    <property type="component" value="Unassembled WGS sequence"/>
</dbReference>
<dbReference type="EMBL" id="JAAOIW010000008">
    <property type="protein sequence ID" value="NHN32382.1"/>
    <property type="molecule type" value="Genomic_DNA"/>
</dbReference>
<protein>
    <recommendedName>
        <fullName evidence="3">Cold-inducible protein YdjO</fullName>
    </recommendedName>
</protein>
<sequence>MATTTLEDEGKQELEQIEIWRCKQPDCKAWTRKEFVTETLPDCPLCKNPMVRSYKHVPVVHKKSKKKG</sequence>
<proteinExistence type="predicted"/>
<dbReference type="InterPro" id="IPR025916">
    <property type="entry name" value="YdjO"/>
</dbReference>
<name>A0ABX0JBY1_9BACL</name>
<accession>A0ABX0JBY1</accession>
<evidence type="ECO:0000313" key="2">
    <source>
        <dbReference type="Proteomes" id="UP001165962"/>
    </source>
</evidence>
<comment type="caution">
    <text evidence="1">The sequence shown here is derived from an EMBL/GenBank/DDBJ whole genome shotgun (WGS) entry which is preliminary data.</text>
</comment>
<keyword evidence="2" id="KW-1185">Reference proteome</keyword>
<evidence type="ECO:0008006" key="3">
    <source>
        <dbReference type="Google" id="ProtNLM"/>
    </source>
</evidence>
<gene>
    <name evidence="1" type="ORF">G9U52_21300</name>
</gene>
<reference evidence="1" key="1">
    <citation type="submission" date="2020-03" db="EMBL/GenBank/DDBJ databases">
        <title>Draft sequencing of Paenibacilllus sp. S3N08.</title>
        <authorList>
            <person name="Kim D.-U."/>
        </authorList>
    </citation>
    <scope>NUCLEOTIDE SEQUENCE</scope>
    <source>
        <strain evidence="1">S3N08</strain>
    </source>
</reference>
<organism evidence="1 2">
    <name type="scientific">Paenibacillus agricola</name>
    <dbReference type="NCBI Taxonomy" id="2716264"/>
    <lineage>
        <taxon>Bacteria</taxon>
        <taxon>Bacillati</taxon>
        <taxon>Bacillota</taxon>
        <taxon>Bacilli</taxon>
        <taxon>Bacillales</taxon>
        <taxon>Paenibacillaceae</taxon>
        <taxon>Paenibacillus</taxon>
    </lineage>
</organism>
<evidence type="ECO:0000313" key="1">
    <source>
        <dbReference type="EMBL" id="NHN32382.1"/>
    </source>
</evidence>
<dbReference type="Pfam" id="PF14169">
    <property type="entry name" value="YdjO"/>
    <property type="match status" value="1"/>
</dbReference>